<reference evidence="4" key="2">
    <citation type="submission" date="2013-04" db="UniProtKB">
        <authorList>
            <consortium name="EnsemblPlants"/>
        </authorList>
    </citation>
    <scope>IDENTIFICATION</scope>
</reference>
<dbReference type="SUPFAM" id="SSF51735">
    <property type="entry name" value="NAD(P)-binding Rossmann-fold domains"/>
    <property type="match status" value="1"/>
</dbReference>
<feature type="region of interest" description="Disordered" evidence="3">
    <location>
        <begin position="61"/>
        <end position="89"/>
    </location>
</feature>
<feature type="region of interest" description="Disordered" evidence="3">
    <location>
        <begin position="227"/>
        <end position="282"/>
    </location>
</feature>
<dbReference type="PANTHER" id="PTHR48107">
    <property type="entry name" value="NADPH-DEPENDENT ALDEHYDE REDUCTASE-LIKE PROTEIN, CHLOROPLASTIC-RELATED"/>
    <property type="match status" value="1"/>
</dbReference>
<evidence type="ECO:0000256" key="2">
    <source>
        <dbReference type="ARBA" id="ARBA00023002"/>
    </source>
</evidence>
<dbReference type="STRING" id="4533.J3M3U5"/>
<dbReference type="HOGENOM" id="CLU_764166_0_0_1"/>
<dbReference type="Gramene" id="OB05G12690.1">
    <property type="protein sequence ID" value="OB05G12690.1"/>
    <property type="gene ID" value="OB05G12690"/>
</dbReference>
<dbReference type="EnsemblPlants" id="OB05G12690.1">
    <property type="protein sequence ID" value="OB05G12690.1"/>
    <property type="gene ID" value="OB05G12690"/>
</dbReference>
<accession>J3M3U5</accession>
<feature type="compositionally biased region" description="Basic residues" evidence="3">
    <location>
        <begin position="230"/>
        <end position="242"/>
    </location>
</feature>
<feature type="compositionally biased region" description="Low complexity" evidence="3">
    <location>
        <begin position="61"/>
        <end position="82"/>
    </location>
</feature>
<evidence type="ECO:0000256" key="3">
    <source>
        <dbReference type="SAM" id="MobiDB-lite"/>
    </source>
</evidence>
<evidence type="ECO:0000313" key="5">
    <source>
        <dbReference type="Proteomes" id="UP000006038"/>
    </source>
</evidence>
<dbReference type="GO" id="GO:0016614">
    <property type="term" value="F:oxidoreductase activity, acting on CH-OH group of donors"/>
    <property type="evidence" value="ECO:0007669"/>
    <property type="project" value="UniProtKB-ARBA"/>
</dbReference>
<organism evidence="4">
    <name type="scientific">Oryza brachyantha</name>
    <name type="common">malo sina</name>
    <dbReference type="NCBI Taxonomy" id="4533"/>
    <lineage>
        <taxon>Eukaryota</taxon>
        <taxon>Viridiplantae</taxon>
        <taxon>Streptophyta</taxon>
        <taxon>Embryophyta</taxon>
        <taxon>Tracheophyta</taxon>
        <taxon>Spermatophyta</taxon>
        <taxon>Magnoliopsida</taxon>
        <taxon>Liliopsida</taxon>
        <taxon>Poales</taxon>
        <taxon>Poaceae</taxon>
        <taxon>BOP clade</taxon>
        <taxon>Oryzoideae</taxon>
        <taxon>Oryzeae</taxon>
        <taxon>Oryzinae</taxon>
        <taxon>Oryza</taxon>
    </lineage>
</organism>
<evidence type="ECO:0000313" key="4">
    <source>
        <dbReference type="EnsemblPlants" id="OB05G12690.1"/>
    </source>
</evidence>
<dbReference type="InterPro" id="IPR036291">
    <property type="entry name" value="NAD(P)-bd_dom_sf"/>
</dbReference>
<comment type="similarity">
    <text evidence="1">Belongs to the short-chain dehydrogenases/reductases (SDR) family.</text>
</comment>
<protein>
    <submittedName>
        <fullName evidence="4">Uncharacterized protein</fullName>
    </submittedName>
</protein>
<proteinExistence type="inferred from homology"/>
<dbReference type="Pfam" id="PF00106">
    <property type="entry name" value="adh_short"/>
    <property type="match status" value="1"/>
</dbReference>
<dbReference type="Gene3D" id="3.40.50.720">
    <property type="entry name" value="NAD(P)-binding Rossmann-like Domain"/>
    <property type="match status" value="1"/>
</dbReference>
<name>J3M3U5_ORYBR</name>
<evidence type="ECO:0000256" key="1">
    <source>
        <dbReference type="ARBA" id="ARBA00006484"/>
    </source>
</evidence>
<keyword evidence="2" id="KW-0560">Oxidoreductase</keyword>
<dbReference type="eggNOG" id="KOG0725">
    <property type="taxonomic scope" value="Eukaryota"/>
</dbReference>
<keyword evidence="5" id="KW-1185">Reference proteome</keyword>
<dbReference type="AlphaFoldDB" id="J3M3U5"/>
<dbReference type="PANTHER" id="PTHR48107:SF16">
    <property type="entry name" value="NADPH-DEPENDENT ALDEHYDE REDUCTASE 1, CHLOROPLASTIC"/>
    <property type="match status" value="1"/>
</dbReference>
<reference evidence="4" key="1">
    <citation type="journal article" date="2013" name="Nat. Commun.">
        <title>Whole-genome sequencing of Oryza brachyantha reveals mechanisms underlying Oryza genome evolution.</title>
        <authorList>
            <person name="Chen J."/>
            <person name="Huang Q."/>
            <person name="Gao D."/>
            <person name="Wang J."/>
            <person name="Lang Y."/>
            <person name="Liu T."/>
            <person name="Li B."/>
            <person name="Bai Z."/>
            <person name="Luis Goicoechea J."/>
            <person name="Liang C."/>
            <person name="Chen C."/>
            <person name="Zhang W."/>
            <person name="Sun S."/>
            <person name="Liao Y."/>
            <person name="Zhang X."/>
            <person name="Yang L."/>
            <person name="Song C."/>
            <person name="Wang M."/>
            <person name="Shi J."/>
            <person name="Liu G."/>
            <person name="Liu J."/>
            <person name="Zhou H."/>
            <person name="Zhou W."/>
            <person name="Yu Q."/>
            <person name="An N."/>
            <person name="Chen Y."/>
            <person name="Cai Q."/>
            <person name="Wang B."/>
            <person name="Liu B."/>
            <person name="Min J."/>
            <person name="Huang Y."/>
            <person name="Wu H."/>
            <person name="Li Z."/>
            <person name="Zhang Y."/>
            <person name="Yin Y."/>
            <person name="Song W."/>
            <person name="Jiang J."/>
            <person name="Jackson S.A."/>
            <person name="Wing R.A."/>
            <person name="Wang J."/>
            <person name="Chen M."/>
        </authorList>
    </citation>
    <scope>NUCLEOTIDE SEQUENCE [LARGE SCALE GENOMIC DNA]</scope>
    <source>
        <strain evidence="4">cv. IRGC 101232</strain>
    </source>
</reference>
<dbReference type="InterPro" id="IPR002347">
    <property type="entry name" value="SDR_fam"/>
</dbReference>
<dbReference type="Proteomes" id="UP000006038">
    <property type="component" value="Chromosome 5"/>
</dbReference>
<sequence>MRALSTRPRPSSLLRRLATASSSSSPAPVLLLRRSLHAYRSSCLLLYSPFVRDRAAAARGSGSSSIRGMASQQFPPQQQESQPGKEHAMDPRPEAIIQNYKPAKKLQDKVAIVTGGDSGIGRAVCLCFALEGATVAFTYVKGQEEKDAEETLRALRDIRVRTGGAREPMAIPADLGYEENWRRHPRQQRRRAVRAAVHHRHHRGRSGARLPHQHLLLLLHVQARRQADARRRRRQHHQHVVHQRVQGEQDAAGLHGDQGRHRRVHEGAGAAAGGQGHPRQRRRAGAHLDAAHPGVLPAGEGEAVRLPGAHAARRPAVGGGAQLRLPRQRAGLLLHVRPDAPRQRRRRRQWLVWKPFPSRRRRE</sequence>